<keyword evidence="2" id="KW-0645">Protease</keyword>
<keyword evidence="4" id="KW-0788">Thiol protease</keyword>
<dbReference type="GO" id="GO:0006508">
    <property type="term" value="P:proteolysis"/>
    <property type="evidence" value="ECO:0007669"/>
    <property type="project" value="UniProtKB-KW"/>
</dbReference>
<reference evidence="7" key="1">
    <citation type="journal article" date="2020" name="ISME J.">
        <title>Comparative genomics reveals insights into cyanobacterial evolution and habitat adaptation.</title>
        <authorList>
            <person name="Chen M.Y."/>
            <person name="Teng W.K."/>
            <person name="Zhao L."/>
            <person name="Hu C.X."/>
            <person name="Zhou Y.K."/>
            <person name="Han B.P."/>
            <person name="Song L.R."/>
            <person name="Shu W.S."/>
        </authorList>
    </citation>
    <scope>NUCLEOTIDE SEQUENCE [LARGE SCALE GENOMIC DNA]</scope>
    <source>
        <strain evidence="7">FACHB-251</strain>
    </source>
</reference>
<evidence type="ECO:0000313" key="6">
    <source>
        <dbReference type="EMBL" id="MBD2295408.1"/>
    </source>
</evidence>
<feature type="domain" description="NlpC/P60" evidence="5">
    <location>
        <begin position="1"/>
        <end position="140"/>
    </location>
</feature>
<comment type="similarity">
    <text evidence="1">Belongs to the peptidase C40 family.</text>
</comment>
<keyword evidence="3" id="KW-0378">Hydrolase</keyword>
<dbReference type="Pfam" id="PF00877">
    <property type="entry name" value="NLPC_P60"/>
    <property type="match status" value="1"/>
</dbReference>
<evidence type="ECO:0000256" key="4">
    <source>
        <dbReference type="ARBA" id="ARBA00022807"/>
    </source>
</evidence>
<evidence type="ECO:0000313" key="7">
    <source>
        <dbReference type="Proteomes" id="UP000662185"/>
    </source>
</evidence>
<dbReference type="InterPro" id="IPR000064">
    <property type="entry name" value="NLP_P60_dom"/>
</dbReference>
<dbReference type="GO" id="GO:0008234">
    <property type="term" value="F:cysteine-type peptidase activity"/>
    <property type="evidence" value="ECO:0007669"/>
    <property type="project" value="UniProtKB-KW"/>
</dbReference>
<dbReference type="AlphaFoldDB" id="A0A926WLM4"/>
<comment type="caution">
    <text evidence="6">The sequence shown here is derived from an EMBL/GenBank/DDBJ whole genome shotgun (WGS) entry which is preliminary data.</text>
</comment>
<evidence type="ECO:0000256" key="3">
    <source>
        <dbReference type="ARBA" id="ARBA00022801"/>
    </source>
</evidence>
<dbReference type="Proteomes" id="UP000662185">
    <property type="component" value="Unassembled WGS sequence"/>
</dbReference>
<evidence type="ECO:0000256" key="2">
    <source>
        <dbReference type="ARBA" id="ARBA00022670"/>
    </source>
</evidence>
<dbReference type="PROSITE" id="PS51935">
    <property type="entry name" value="NLPC_P60"/>
    <property type="match status" value="1"/>
</dbReference>
<accession>A0A926WLM4</accession>
<name>A0A926WLM4_9NOST</name>
<evidence type="ECO:0000259" key="5">
    <source>
        <dbReference type="PROSITE" id="PS51935"/>
    </source>
</evidence>
<dbReference type="RefSeq" id="WP_190562773.1">
    <property type="nucleotide sequence ID" value="NZ_JACJQU010000012.1"/>
</dbReference>
<gene>
    <name evidence="6" type="ORF">H6G06_18505</name>
</gene>
<sequence length="140" mass="15629">MNSFLGTNYLWGGENKLGIDCSGLVRQGLVGANLKYGLLSLNPQLIREGISIWFFDASAEALASEYRNKTKVIMKANSINELDHEKIQPGDIAVTQDGTHTLAYIGNQTWIEADPNYLKVIQLQVSDKNNPWFNVPIYIV</sequence>
<keyword evidence="7" id="KW-1185">Reference proteome</keyword>
<proteinExistence type="inferred from homology"/>
<evidence type="ECO:0000256" key="1">
    <source>
        <dbReference type="ARBA" id="ARBA00007074"/>
    </source>
</evidence>
<dbReference type="InterPro" id="IPR038765">
    <property type="entry name" value="Papain-like_cys_pep_sf"/>
</dbReference>
<dbReference type="Gene3D" id="3.90.1720.10">
    <property type="entry name" value="endopeptidase domain like (from Nostoc punctiforme)"/>
    <property type="match status" value="1"/>
</dbReference>
<dbReference type="SUPFAM" id="SSF54001">
    <property type="entry name" value="Cysteine proteinases"/>
    <property type="match status" value="1"/>
</dbReference>
<organism evidence="6 7">
    <name type="scientific">Anabaena sphaerica FACHB-251</name>
    <dbReference type="NCBI Taxonomy" id="2692883"/>
    <lineage>
        <taxon>Bacteria</taxon>
        <taxon>Bacillati</taxon>
        <taxon>Cyanobacteriota</taxon>
        <taxon>Cyanophyceae</taxon>
        <taxon>Nostocales</taxon>
        <taxon>Nostocaceae</taxon>
        <taxon>Anabaena</taxon>
    </lineage>
</organism>
<protein>
    <submittedName>
        <fullName evidence="6">C40 family peptidase</fullName>
    </submittedName>
</protein>
<dbReference type="EMBL" id="JACJQU010000012">
    <property type="protein sequence ID" value="MBD2295408.1"/>
    <property type="molecule type" value="Genomic_DNA"/>
</dbReference>